<dbReference type="PANTHER" id="PTHR47481:SF22">
    <property type="entry name" value="RETROTRANSPOSON GAG DOMAIN-CONTAINING PROTEIN"/>
    <property type="match status" value="1"/>
</dbReference>
<dbReference type="InterPro" id="IPR036875">
    <property type="entry name" value="Znf_CCHC_sf"/>
</dbReference>
<organism evidence="3 4">
    <name type="scientific">Trichinella pseudospiralis</name>
    <name type="common">Parasitic roundworm</name>
    <dbReference type="NCBI Taxonomy" id="6337"/>
    <lineage>
        <taxon>Eukaryota</taxon>
        <taxon>Metazoa</taxon>
        <taxon>Ecdysozoa</taxon>
        <taxon>Nematoda</taxon>
        <taxon>Enoplea</taxon>
        <taxon>Dorylaimia</taxon>
        <taxon>Trichinellida</taxon>
        <taxon>Trichinellidae</taxon>
        <taxon>Trichinella</taxon>
    </lineage>
</organism>
<evidence type="ECO:0000313" key="3">
    <source>
        <dbReference type="EMBL" id="KRZ05169.1"/>
    </source>
</evidence>
<protein>
    <recommendedName>
        <fullName evidence="2">CCHC-type domain-containing protein</fullName>
    </recommendedName>
</protein>
<keyword evidence="1" id="KW-0863">Zinc-finger</keyword>
<dbReference type="Pfam" id="PF22936">
    <property type="entry name" value="Pol_BBD"/>
    <property type="match status" value="1"/>
</dbReference>
<dbReference type="Gene3D" id="4.10.60.10">
    <property type="entry name" value="Zinc finger, CCHC-type"/>
    <property type="match status" value="1"/>
</dbReference>
<dbReference type="Proteomes" id="UP000054805">
    <property type="component" value="Unassembled WGS sequence"/>
</dbReference>
<dbReference type="PANTHER" id="PTHR47481">
    <property type="match status" value="1"/>
</dbReference>
<comment type="caution">
    <text evidence="3">The sequence shown here is derived from an EMBL/GenBank/DDBJ whole genome shotgun (WGS) entry which is preliminary data.</text>
</comment>
<keyword evidence="4" id="KW-1185">Reference proteome</keyword>
<keyword evidence="1" id="KW-0862">Zinc</keyword>
<evidence type="ECO:0000259" key="2">
    <source>
        <dbReference type="PROSITE" id="PS50158"/>
    </source>
</evidence>
<dbReference type="AlphaFoldDB" id="A0A0V1H3Y6"/>
<keyword evidence="1" id="KW-0479">Metal-binding</keyword>
<dbReference type="Pfam" id="PF14223">
    <property type="entry name" value="Retrotran_gag_2"/>
    <property type="match status" value="1"/>
</dbReference>
<dbReference type="GO" id="GO:0019899">
    <property type="term" value="F:enzyme binding"/>
    <property type="evidence" value="ECO:0007669"/>
    <property type="project" value="UniProtKB-ARBA"/>
</dbReference>
<gene>
    <name evidence="3" type="ORF">T4B_179</name>
</gene>
<dbReference type="EMBL" id="JYDS01000472">
    <property type="protein sequence ID" value="KRZ05169.1"/>
    <property type="molecule type" value="Genomic_DNA"/>
</dbReference>
<feature type="domain" description="CCHC-type" evidence="2">
    <location>
        <begin position="201"/>
        <end position="214"/>
    </location>
</feature>
<sequence length="303" mass="34338">MDFKFQVDKLESANNWSRWKRQIQLVLLHHAVLEVATGKKVALMAPPAGSNAENLKKHEEALKAFEKEDTLAQLILVSSMNDANVELTATSKSSAEIWQKLTAVYEQSSGQRVDRLMEEFFKCAKAETEDMARIMSTLPQDYFEFKTVWESVPVGERSVNLLIECLRLIEIRLPEKTTDPSVALTVKTDTKENVKKDRRNCFKCHRIGHLAKNCTMKTVRNAGQSQQSFGGESFFCYHAEDNRNTCRMWLADSGASQHMTRNKGYLSDFETFPKPVNVKVGNGDTIPAYGRGTVNFKVFIKGK</sequence>
<dbReference type="SUPFAM" id="SSF57756">
    <property type="entry name" value="Retrovirus zinc finger-like domains"/>
    <property type="match status" value="1"/>
</dbReference>
<evidence type="ECO:0000313" key="4">
    <source>
        <dbReference type="Proteomes" id="UP000054805"/>
    </source>
</evidence>
<dbReference type="GO" id="GO:0003676">
    <property type="term" value="F:nucleic acid binding"/>
    <property type="evidence" value="ECO:0007669"/>
    <property type="project" value="InterPro"/>
</dbReference>
<name>A0A0V1H3Y6_TRIPS</name>
<accession>A0A0V1H3Y6</accession>
<dbReference type="GO" id="GO:0008270">
    <property type="term" value="F:zinc ion binding"/>
    <property type="evidence" value="ECO:0007669"/>
    <property type="project" value="UniProtKB-KW"/>
</dbReference>
<reference evidence="3 4" key="1">
    <citation type="submission" date="2015-01" db="EMBL/GenBank/DDBJ databases">
        <title>Evolution of Trichinella species and genotypes.</title>
        <authorList>
            <person name="Korhonen P.K."/>
            <person name="Edoardo P."/>
            <person name="Giuseppe L.R."/>
            <person name="Gasser R.B."/>
        </authorList>
    </citation>
    <scope>NUCLEOTIDE SEQUENCE [LARGE SCALE GENOMIC DNA]</scope>
    <source>
        <strain evidence="3">ISS588</strain>
    </source>
</reference>
<evidence type="ECO:0000256" key="1">
    <source>
        <dbReference type="PROSITE-ProRule" id="PRU00047"/>
    </source>
</evidence>
<proteinExistence type="predicted"/>
<dbReference type="SMART" id="SM00343">
    <property type="entry name" value="ZnF_C2HC"/>
    <property type="match status" value="1"/>
</dbReference>
<dbReference type="InterPro" id="IPR054722">
    <property type="entry name" value="PolX-like_BBD"/>
</dbReference>
<dbReference type="InterPro" id="IPR001878">
    <property type="entry name" value="Znf_CCHC"/>
</dbReference>
<dbReference type="PROSITE" id="PS50158">
    <property type="entry name" value="ZF_CCHC"/>
    <property type="match status" value="1"/>
</dbReference>